<gene>
    <name evidence="1" type="ORF">SAMN05444374_103250</name>
</gene>
<evidence type="ECO:0000313" key="1">
    <source>
        <dbReference type="EMBL" id="SFA45289.1"/>
    </source>
</evidence>
<dbReference type="AlphaFoldDB" id="A0A1I0T0K3"/>
<accession>A0A1I0T0K3</accession>
<dbReference type="EMBL" id="FOJN01000003">
    <property type="protein sequence ID" value="SFA45289.1"/>
    <property type="molecule type" value="Genomic_DNA"/>
</dbReference>
<evidence type="ECO:0000313" key="2">
    <source>
        <dbReference type="Proteomes" id="UP000182054"/>
    </source>
</evidence>
<dbReference type="Proteomes" id="UP000182054">
    <property type="component" value="Unassembled WGS sequence"/>
</dbReference>
<sequence>MSQYLADLIAVAHNRPDLVRELNQEELKLAV</sequence>
<protein>
    <submittedName>
        <fullName evidence="1">Uncharacterized protein</fullName>
    </submittedName>
</protein>
<name>A0A1I0T0K3_9NOCA</name>
<reference evidence="1 2" key="1">
    <citation type="submission" date="2016-10" db="EMBL/GenBank/DDBJ databases">
        <authorList>
            <person name="de Groot N.N."/>
        </authorList>
    </citation>
    <scope>NUCLEOTIDE SEQUENCE [LARGE SCALE GENOMIC DNA]</scope>
    <source>
        <strain evidence="1 2">DSM 44908</strain>
    </source>
</reference>
<organism evidence="1 2">
    <name type="scientific">Rhodococcoides kroppenstedtii</name>
    <dbReference type="NCBI Taxonomy" id="293050"/>
    <lineage>
        <taxon>Bacteria</taxon>
        <taxon>Bacillati</taxon>
        <taxon>Actinomycetota</taxon>
        <taxon>Actinomycetes</taxon>
        <taxon>Mycobacteriales</taxon>
        <taxon>Nocardiaceae</taxon>
        <taxon>Rhodococcoides</taxon>
    </lineage>
</organism>
<proteinExistence type="predicted"/>